<dbReference type="Proteomes" id="UP000247810">
    <property type="component" value="Unassembled WGS sequence"/>
</dbReference>
<proteinExistence type="predicted"/>
<dbReference type="InterPro" id="IPR027443">
    <property type="entry name" value="IPNS-like_sf"/>
</dbReference>
<dbReference type="EMBL" id="KZ825821">
    <property type="protein sequence ID" value="PYH97692.1"/>
    <property type="molecule type" value="Genomic_DNA"/>
</dbReference>
<gene>
    <name evidence="1" type="ORF">BO71DRAFT_465852</name>
</gene>
<evidence type="ECO:0008006" key="3">
    <source>
        <dbReference type="Google" id="ProtNLM"/>
    </source>
</evidence>
<evidence type="ECO:0000313" key="1">
    <source>
        <dbReference type="EMBL" id="PYH97692.1"/>
    </source>
</evidence>
<protein>
    <recommendedName>
        <fullName evidence="3">Isopenicillin N synthase-like Fe(2+) 2OG dioxygenase domain-containing protein</fullName>
    </recommendedName>
</protein>
<dbReference type="OrthoDB" id="288590at2759"/>
<keyword evidence="2" id="KW-1185">Reference proteome</keyword>
<reference evidence="1 2" key="1">
    <citation type="submission" date="2018-02" db="EMBL/GenBank/DDBJ databases">
        <title>The genomes of Aspergillus section Nigri reveals drivers in fungal speciation.</title>
        <authorList>
            <consortium name="DOE Joint Genome Institute"/>
            <person name="Vesth T.C."/>
            <person name="Nybo J."/>
            <person name="Theobald S."/>
            <person name="Brandl J."/>
            <person name="Frisvad J.C."/>
            <person name="Nielsen K.F."/>
            <person name="Lyhne E.K."/>
            <person name="Kogle M.E."/>
            <person name="Kuo A."/>
            <person name="Riley R."/>
            <person name="Clum A."/>
            <person name="Nolan M."/>
            <person name="Lipzen A."/>
            <person name="Salamov A."/>
            <person name="Henrissat B."/>
            <person name="Wiebenga A."/>
            <person name="De vries R.P."/>
            <person name="Grigoriev I.V."/>
            <person name="Mortensen U.H."/>
            <person name="Andersen M.R."/>
            <person name="Baker S.E."/>
        </authorList>
    </citation>
    <scope>NUCLEOTIDE SEQUENCE [LARGE SCALE GENOMIC DNA]</scope>
    <source>
        <strain evidence="1 2">CBS 707.79</strain>
    </source>
</reference>
<dbReference type="VEuPathDB" id="FungiDB:BO71DRAFT_465852"/>
<evidence type="ECO:0000313" key="2">
    <source>
        <dbReference type="Proteomes" id="UP000247810"/>
    </source>
</evidence>
<dbReference type="Gene3D" id="2.60.120.330">
    <property type="entry name" value="B-lactam Antibiotic, Isopenicillin N Synthase, Chain"/>
    <property type="match status" value="1"/>
</dbReference>
<sequence length="134" mass="15029">MEDDRRSDTYGYEPCGTSAGGVRGQSDFYETLKIARSEMLAMSPSLPQGAKDNLELFDRFIRASDIITKTLLARLSDIFNLTLGSRFEDVRSVGEKSRTTLVLFRYPKQEPSDSGIGHNKHTDISTLTLLFSEQ</sequence>
<organism evidence="1 2">
    <name type="scientific">Aspergillus ellipticus CBS 707.79</name>
    <dbReference type="NCBI Taxonomy" id="1448320"/>
    <lineage>
        <taxon>Eukaryota</taxon>
        <taxon>Fungi</taxon>
        <taxon>Dikarya</taxon>
        <taxon>Ascomycota</taxon>
        <taxon>Pezizomycotina</taxon>
        <taxon>Eurotiomycetes</taxon>
        <taxon>Eurotiomycetidae</taxon>
        <taxon>Eurotiales</taxon>
        <taxon>Aspergillaceae</taxon>
        <taxon>Aspergillus</taxon>
        <taxon>Aspergillus subgen. Circumdati</taxon>
    </lineage>
</organism>
<name>A0A319EZX7_9EURO</name>
<dbReference type="SUPFAM" id="SSF51197">
    <property type="entry name" value="Clavaminate synthase-like"/>
    <property type="match status" value="1"/>
</dbReference>
<dbReference type="AlphaFoldDB" id="A0A319EZX7"/>
<accession>A0A319EZX7</accession>